<proteinExistence type="predicted"/>
<dbReference type="InterPro" id="IPR050595">
    <property type="entry name" value="Bact_response_regulator"/>
</dbReference>
<feature type="modified residue" description="4-aspartylphosphate" evidence="2">
    <location>
        <position position="52"/>
    </location>
</feature>
<name>A0A2A4B838_9SPHN</name>
<evidence type="ECO:0000259" key="3">
    <source>
        <dbReference type="PROSITE" id="PS50110"/>
    </source>
</evidence>
<keyword evidence="5" id="KW-1185">Reference proteome</keyword>
<dbReference type="RefSeq" id="WP_096342490.1">
    <property type="nucleotide sequence ID" value="NZ_NWMW01000001.1"/>
</dbReference>
<gene>
    <name evidence="4" type="ORF">COC42_07270</name>
</gene>
<reference evidence="4 5" key="1">
    <citation type="submission" date="2017-09" db="EMBL/GenBank/DDBJ databases">
        <title>Sphingomonas spermidinifaciens 9NM-10, whole genome shotgun sequence.</title>
        <authorList>
            <person name="Feng G."/>
            <person name="Zhu H."/>
        </authorList>
    </citation>
    <scope>NUCLEOTIDE SEQUENCE [LARGE SCALE GENOMIC DNA]</scope>
    <source>
        <strain evidence="4 5">9NM-10</strain>
    </source>
</reference>
<dbReference type="PANTHER" id="PTHR44591">
    <property type="entry name" value="STRESS RESPONSE REGULATOR PROTEIN 1"/>
    <property type="match status" value="1"/>
</dbReference>
<evidence type="ECO:0000256" key="2">
    <source>
        <dbReference type="PROSITE-ProRule" id="PRU00169"/>
    </source>
</evidence>
<dbReference type="EMBL" id="NWMW01000001">
    <property type="protein sequence ID" value="PCD04095.1"/>
    <property type="molecule type" value="Genomic_DNA"/>
</dbReference>
<dbReference type="PANTHER" id="PTHR44591:SF3">
    <property type="entry name" value="RESPONSE REGULATORY DOMAIN-CONTAINING PROTEIN"/>
    <property type="match status" value="1"/>
</dbReference>
<evidence type="ECO:0000313" key="4">
    <source>
        <dbReference type="EMBL" id="PCD04095.1"/>
    </source>
</evidence>
<dbReference type="InterPro" id="IPR001789">
    <property type="entry name" value="Sig_transdc_resp-reg_receiver"/>
</dbReference>
<dbReference type="SMART" id="SM00448">
    <property type="entry name" value="REC"/>
    <property type="match status" value="1"/>
</dbReference>
<sequence>MAHILVADDDPLLSDLVRFRLEAVGHRLTLVEDGQAALATIRADRPDILILDAMMPILSGQQLLQTLKGDPDLSAIPVIMLTARKGQDDIMNALQSGADDYITKPFLPDELVLRIERLLARRG</sequence>
<dbReference type="PROSITE" id="PS50110">
    <property type="entry name" value="RESPONSE_REGULATORY"/>
    <property type="match status" value="1"/>
</dbReference>
<keyword evidence="1 2" id="KW-0597">Phosphoprotein</keyword>
<dbReference type="OrthoDB" id="9786548at2"/>
<evidence type="ECO:0000256" key="1">
    <source>
        <dbReference type="ARBA" id="ARBA00022553"/>
    </source>
</evidence>
<comment type="caution">
    <text evidence="4">The sequence shown here is derived from an EMBL/GenBank/DDBJ whole genome shotgun (WGS) entry which is preliminary data.</text>
</comment>
<dbReference type="Pfam" id="PF00072">
    <property type="entry name" value="Response_reg"/>
    <property type="match status" value="1"/>
</dbReference>
<evidence type="ECO:0000313" key="5">
    <source>
        <dbReference type="Proteomes" id="UP000218366"/>
    </source>
</evidence>
<accession>A0A2A4B838</accession>
<dbReference type="Proteomes" id="UP000218366">
    <property type="component" value="Unassembled WGS sequence"/>
</dbReference>
<dbReference type="SUPFAM" id="SSF52172">
    <property type="entry name" value="CheY-like"/>
    <property type="match status" value="1"/>
</dbReference>
<feature type="domain" description="Response regulatory" evidence="3">
    <location>
        <begin position="3"/>
        <end position="119"/>
    </location>
</feature>
<dbReference type="InterPro" id="IPR011006">
    <property type="entry name" value="CheY-like_superfamily"/>
</dbReference>
<protein>
    <submittedName>
        <fullName evidence="4">Response regulator</fullName>
    </submittedName>
</protein>
<dbReference type="Gene3D" id="3.40.50.2300">
    <property type="match status" value="1"/>
</dbReference>
<dbReference type="AlphaFoldDB" id="A0A2A4B838"/>
<organism evidence="4 5">
    <name type="scientific">Sphingomonas spermidinifaciens</name>
    <dbReference type="NCBI Taxonomy" id="1141889"/>
    <lineage>
        <taxon>Bacteria</taxon>
        <taxon>Pseudomonadati</taxon>
        <taxon>Pseudomonadota</taxon>
        <taxon>Alphaproteobacteria</taxon>
        <taxon>Sphingomonadales</taxon>
        <taxon>Sphingomonadaceae</taxon>
        <taxon>Sphingomonas</taxon>
    </lineage>
</organism>
<dbReference type="GO" id="GO:0000160">
    <property type="term" value="P:phosphorelay signal transduction system"/>
    <property type="evidence" value="ECO:0007669"/>
    <property type="project" value="InterPro"/>
</dbReference>